<dbReference type="Proteomes" id="UP001180020">
    <property type="component" value="Unassembled WGS sequence"/>
</dbReference>
<dbReference type="EMBL" id="JAUJYO010000004">
    <property type="protein sequence ID" value="KAK1319389.1"/>
    <property type="molecule type" value="Genomic_DNA"/>
</dbReference>
<evidence type="ECO:0000313" key="3">
    <source>
        <dbReference type="Proteomes" id="UP001180020"/>
    </source>
</evidence>
<protein>
    <submittedName>
        <fullName evidence="2">Uncharacterized protein</fullName>
    </submittedName>
</protein>
<feature type="compositionally biased region" description="Polar residues" evidence="1">
    <location>
        <begin position="66"/>
        <end position="84"/>
    </location>
</feature>
<feature type="compositionally biased region" description="Basic and acidic residues" evidence="1">
    <location>
        <begin position="99"/>
        <end position="120"/>
    </location>
</feature>
<accession>A0AAV9F259</accession>
<evidence type="ECO:0000313" key="2">
    <source>
        <dbReference type="EMBL" id="KAK1319389.1"/>
    </source>
</evidence>
<sequence length="120" mass="13574">MENGEVIGSPQMIEKSIHKTSLHSLPRFMTSTACSRQRQNVAVEDISRVRTPRPVDRRLVELCESQSLSNDTSFKSNSHPSKSKSAVHDVNKVKAHSSKGLDLKRPPPTPRDRRVIIYRD</sequence>
<feature type="region of interest" description="Disordered" evidence="1">
    <location>
        <begin position="66"/>
        <end position="120"/>
    </location>
</feature>
<gene>
    <name evidence="2" type="ORF">QJS10_CPB04g00726</name>
</gene>
<comment type="caution">
    <text evidence="2">The sequence shown here is derived from an EMBL/GenBank/DDBJ whole genome shotgun (WGS) entry which is preliminary data.</text>
</comment>
<evidence type="ECO:0000256" key="1">
    <source>
        <dbReference type="SAM" id="MobiDB-lite"/>
    </source>
</evidence>
<proteinExistence type="predicted"/>
<reference evidence="2" key="2">
    <citation type="submission" date="2023-06" db="EMBL/GenBank/DDBJ databases">
        <authorList>
            <person name="Ma L."/>
            <person name="Liu K.-W."/>
            <person name="Li Z."/>
            <person name="Hsiao Y.-Y."/>
            <person name="Qi Y."/>
            <person name="Fu T."/>
            <person name="Tang G."/>
            <person name="Zhang D."/>
            <person name="Sun W.-H."/>
            <person name="Liu D.-K."/>
            <person name="Li Y."/>
            <person name="Chen G.-Z."/>
            <person name="Liu X.-D."/>
            <person name="Liao X.-Y."/>
            <person name="Jiang Y.-T."/>
            <person name="Yu X."/>
            <person name="Hao Y."/>
            <person name="Huang J."/>
            <person name="Zhao X.-W."/>
            <person name="Ke S."/>
            <person name="Chen Y.-Y."/>
            <person name="Wu W.-L."/>
            <person name="Hsu J.-L."/>
            <person name="Lin Y.-F."/>
            <person name="Huang M.-D."/>
            <person name="Li C.-Y."/>
            <person name="Huang L."/>
            <person name="Wang Z.-W."/>
            <person name="Zhao X."/>
            <person name="Zhong W.-Y."/>
            <person name="Peng D.-H."/>
            <person name="Ahmad S."/>
            <person name="Lan S."/>
            <person name="Zhang J.-S."/>
            <person name="Tsai W.-C."/>
            <person name="Van De Peer Y."/>
            <person name="Liu Z.-J."/>
        </authorList>
    </citation>
    <scope>NUCLEOTIDE SEQUENCE</scope>
    <source>
        <strain evidence="2">CP</strain>
        <tissue evidence="2">Leaves</tissue>
    </source>
</reference>
<name>A0AAV9F259_ACOCL</name>
<dbReference type="AlphaFoldDB" id="A0AAV9F259"/>
<keyword evidence="3" id="KW-1185">Reference proteome</keyword>
<reference evidence="2" key="1">
    <citation type="journal article" date="2023" name="Nat. Commun.">
        <title>Diploid and tetraploid genomes of Acorus and the evolution of monocots.</title>
        <authorList>
            <person name="Ma L."/>
            <person name="Liu K.W."/>
            <person name="Li Z."/>
            <person name="Hsiao Y.Y."/>
            <person name="Qi Y."/>
            <person name="Fu T."/>
            <person name="Tang G.D."/>
            <person name="Zhang D."/>
            <person name="Sun W.H."/>
            <person name="Liu D.K."/>
            <person name="Li Y."/>
            <person name="Chen G.Z."/>
            <person name="Liu X.D."/>
            <person name="Liao X.Y."/>
            <person name="Jiang Y.T."/>
            <person name="Yu X."/>
            <person name="Hao Y."/>
            <person name="Huang J."/>
            <person name="Zhao X.W."/>
            <person name="Ke S."/>
            <person name="Chen Y.Y."/>
            <person name="Wu W.L."/>
            <person name="Hsu J.L."/>
            <person name="Lin Y.F."/>
            <person name="Huang M.D."/>
            <person name="Li C.Y."/>
            <person name="Huang L."/>
            <person name="Wang Z.W."/>
            <person name="Zhao X."/>
            <person name="Zhong W.Y."/>
            <person name="Peng D.H."/>
            <person name="Ahmad S."/>
            <person name="Lan S."/>
            <person name="Zhang J.S."/>
            <person name="Tsai W.C."/>
            <person name="Van de Peer Y."/>
            <person name="Liu Z.J."/>
        </authorList>
    </citation>
    <scope>NUCLEOTIDE SEQUENCE</scope>
    <source>
        <strain evidence="2">CP</strain>
    </source>
</reference>
<organism evidence="2 3">
    <name type="scientific">Acorus calamus</name>
    <name type="common">Sweet flag</name>
    <dbReference type="NCBI Taxonomy" id="4465"/>
    <lineage>
        <taxon>Eukaryota</taxon>
        <taxon>Viridiplantae</taxon>
        <taxon>Streptophyta</taxon>
        <taxon>Embryophyta</taxon>
        <taxon>Tracheophyta</taxon>
        <taxon>Spermatophyta</taxon>
        <taxon>Magnoliopsida</taxon>
        <taxon>Liliopsida</taxon>
        <taxon>Acoraceae</taxon>
        <taxon>Acorus</taxon>
    </lineage>
</organism>